<dbReference type="Proteomes" id="UP001189429">
    <property type="component" value="Unassembled WGS sequence"/>
</dbReference>
<name>A0ABN9UXQ1_9DINO</name>
<sequence length="155" mass="16416">MRLLNTAMPSFAATGVLARIEEALTKLDGRGPMEQDVGHCVESGSTTAAAAPARAPESWDPSQRSSKGCRGTRRAASARRPTSRTPQATAHVTPCGDDGRCGARGAYEDTPRIFSTGRGHTPRARPASGSAALSPRQCVERLTGRGTWRCPEVWA</sequence>
<reference evidence="2" key="1">
    <citation type="submission" date="2023-10" db="EMBL/GenBank/DDBJ databases">
        <authorList>
            <person name="Chen Y."/>
            <person name="Shah S."/>
            <person name="Dougan E. K."/>
            <person name="Thang M."/>
            <person name="Chan C."/>
        </authorList>
    </citation>
    <scope>NUCLEOTIDE SEQUENCE [LARGE SCALE GENOMIC DNA]</scope>
</reference>
<dbReference type="EMBL" id="CAUYUJ010016410">
    <property type="protein sequence ID" value="CAK0864963.1"/>
    <property type="molecule type" value="Genomic_DNA"/>
</dbReference>
<keyword evidence="3" id="KW-1185">Reference proteome</keyword>
<evidence type="ECO:0000256" key="1">
    <source>
        <dbReference type="SAM" id="MobiDB-lite"/>
    </source>
</evidence>
<feature type="compositionally biased region" description="Basic and acidic residues" evidence="1">
    <location>
        <begin position="97"/>
        <end position="111"/>
    </location>
</feature>
<organism evidence="2 3">
    <name type="scientific">Prorocentrum cordatum</name>
    <dbReference type="NCBI Taxonomy" id="2364126"/>
    <lineage>
        <taxon>Eukaryota</taxon>
        <taxon>Sar</taxon>
        <taxon>Alveolata</taxon>
        <taxon>Dinophyceae</taxon>
        <taxon>Prorocentrales</taxon>
        <taxon>Prorocentraceae</taxon>
        <taxon>Prorocentrum</taxon>
    </lineage>
</organism>
<feature type="region of interest" description="Disordered" evidence="1">
    <location>
        <begin position="44"/>
        <end position="135"/>
    </location>
</feature>
<evidence type="ECO:0000313" key="2">
    <source>
        <dbReference type="EMBL" id="CAK0864963.1"/>
    </source>
</evidence>
<accession>A0ABN9UXQ1</accession>
<protein>
    <submittedName>
        <fullName evidence="2">Uncharacterized protein</fullName>
    </submittedName>
</protein>
<comment type="caution">
    <text evidence="2">The sequence shown here is derived from an EMBL/GenBank/DDBJ whole genome shotgun (WGS) entry which is preliminary data.</text>
</comment>
<evidence type="ECO:0000313" key="3">
    <source>
        <dbReference type="Proteomes" id="UP001189429"/>
    </source>
</evidence>
<gene>
    <name evidence="2" type="ORF">PCOR1329_LOCUS52657</name>
</gene>
<proteinExistence type="predicted"/>